<dbReference type="InterPro" id="IPR021745">
    <property type="entry name" value="CbiG_mid"/>
</dbReference>
<gene>
    <name evidence="4" type="primary">cbiG</name>
    <name evidence="4" type="ordered locus">Tph_c05260</name>
</gene>
<feature type="domain" description="Cobalamin biosynthesis central region" evidence="3">
    <location>
        <begin position="140"/>
        <end position="227"/>
    </location>
</feature>
<dbReference type="InterPro" id="IPR021744">
    <property type="entry name" value="CbiG_N"/>
</dbReference>
<dbReference type="AlphaFoldDB" id="K4LRP5"/>
<name>K4LRP5_THEPS</name>
<dbReference type="Gene3D" id="3.30.420.180">
    <property type="entry name" value="CobE/GbiG C-terminal domain"/>
    <property type="match status" value="1"/>
</dbReference>
<keyword evidence="5" id="KW-1185">Reference proteome</keyword>
<reference evidence="4 5" key="1">
    <citation type="journal article" date="2012" name="BMC Genomics">
        <title>Genome-guided analysis of physiological and morphological traits of the fermentative acetate oxidizer Thermacetogenium phaeum.</title>
        <authorList>
            <person name="Oehler D."/>
            <person name="Poehlein A."/>
            <person name="Leimbach A."/>
            <person name="Muller N."/>
            <person name="Daniel R."/>
            <person name="Gottschalk G."/>
            <person name="Schink B."/>
        </authorList>
    </citation>
    <scope>NUCLEOTIDE SEQUENCE [LARGE SCALE GENOMIC DNA]</scope>
    <source>
        <strain evidence="5">ATCC BAA-254 / DSM 26808 / PB</strain>
    </source>
</reference>
<evidence type="ECO:0000313" key="5">
    <source>
        <dbReference type="Proteomes" id="UP000000467"/>
    </source>
</evidence>
<protein>
    <submittedName>
        <fullName evidence="4">Cobalamin biosynthesis protein CbiG</fullName>
    </submittedName>
</protein>
<dbReference type="GO" id="GO:0009236">
    <property type="term" value="P:cobalamin biosynthetic process"/>
    <property type="evidence" value="ECO:0007669"/>
    <property type="project" value="InterPro"/>
</dbReference>
<evidence type="ECO:0000259" key="2">
    <source>
        <dbReference type="Pfam" id="PF11760"/>
    </source>
</evidence>
<dbReference type="Proteomes" id="UP000000467">
    <property type="component" value="Chromosome"/>
</dbReference>
<dbReference type="InterPro" id="IPR038029">
    <property type="entry name" value="GbiG_N_sf"/>
</dbReference>
<dbReference type="EMBL" id="CP003732">
    <property type="protein sequence ID" value="AFV10764.1"/>
    <property type="molecule type" value="Genomic_DNA"/>
</dbReference>
<evidence type="ECO:0000259" key="3">
    <source>
        <dbReference type="Pfam" id="PF11761"/>
    </source>
</evidence>
<dbReference type="Pfam" id="PF01890">
    <property type="entry name" value="CbiG_C"/>
    <property type="match status" value="1"/>
</dbReference>
<dbReference type="RefSeq" id="WP_015049682.1">
    <property type="nucleotide sequence ID" value="NC_018870.1"/>
</dbReference>
<dbReference type="SUPFAM" id="SSF159672">
    <property type="entry name" value="CbiG N-terminal domain-like"/>
    <property type="match status" value="1"/>
</dbReference>
<dbReference type="HOGENOM" id="CLU_028397_0_0_9"/>
<organism evidence="4 5">
    <name type="scientific">Thermacetogenium phaeum (strain ATCC BAA-254 / DSM 26808 / PB)</name>
    <dbReference type="NCBI Taxonomy" id="1089553"/>
    <lineage>
        <taxon>Bacteria</taxon>
        <taxon>Bacillati</taxon>
        <taxon>Bacillota</taxon>
        <taxon>Clostridia</taxon>
        <taxon>Thermoanaerobacterales</taxon>
        <taxon>Thermoanaerobacteraceae</taxon>
        <taxon>Thermacetogenium</taxon>
    </lineage>
</organism>
<feature type="domain" description="CobE/GbiG C-terminal" evidence="1">
    <location>
        <begin position="230"/>
        <end position="351"/>
    </location>
</feature>
<dbReference type="Pfam" id="PF11760">
    <property type="entry name" value="CbiG_N"/>
    <property type="match status" value="1"/>
</dbReference>
<dbReference type="STRING" id="1089553.Tph_c05260"/>
<dbReference type="SUPFAM" id="SSF159664">
    <property type="entry name" value="CobE/GbiG C-terminal domain-like"/>
    <property type="match status" value="1"/>
</dbReference>
<dbReference type="KEGG" id="tpz:Tph_c05260"/>
<dbReference type="eggNOG" id="COG2073">
    <property type="taxonomic scope" value="Bacteria"/>
</dbReference>
<dbReference type="InterPro" id="IPR002750">
    <property type="entry name" value="CobE/GbiG_C"/>
</dbReference>
<dbReference type="Pfam" id="PF11761">
    <property type="entry name" value="CbiG_mid"/>
    <property type="match status" value="1"/>
</dbReference>
<dbReference type="PANTHER" id="PTHR37477">
    <property type="entry name" value="COBALT-PRECORRIN-5A HYDROLASE"/>
    <property type="match status" value="1"/>
</dbReference>
<dbReference type="PANTHER" id="PTHR37477:SF1">
    <property type="entry name" value="COBALT-PRECORRIN-5A HYDROLASE"/>
    <property type="match status" value="1"/>
</dbReference>
<evidence type="ECO:0000259" key="1">
    <source>
        <dbReference type="Pfam" id="PF01890"/>
    </source>
</evidence>
<dbReference type="InterPro" id="IPR036518">
    <property type="entry name" value="CobE/GbiG_C_sf"/>
</dbReference>
<evidence type="ECO:0000313" key="4">
    <source>
        <dbReference type="EMBL" id="AFV10764.1"/>
    </source>
</evidence>
<sequence>MAGIKEGIGALPGRVAVIYLTPAGGVLAERLERELPEKGIEVEVLPPTADPAGLVRGCWGRYEGLALIMAVGIAVRLIAPLLKSKWEDPGVVVVDEGGKFAVSLLGGHWGKGNSLTRLTASILGATPVVTTATDVQGRQAVDTLARGWGMRPVPRELVKRVNGAILRGERVVLYTEWALPERCRLPGMEVVPWRGDGAALAAAEGRPVLITSRLPQAALSGCLCLCPPSLAAGIGCKRGVSAAEVEEALNQALRRAGRRRESVAVLASHEAKVDEVGLLEVARKWGLTLVFFGAGVLGRILNENPGLADSEFVRQQMGVGGVCETAALAAVPVGELVLDKTRLGRVTVALAEAGLLWSESGLALRRI</sequence>
<dbReference type="OrthoDB" id="9781023at2"/>
<dbReference type="InterPro" id="IPR052553">
    <property type="entry name" value="CbiG_hydrolase"/>
</dbReference>
<feature type="domain" description="Cobalamin synthesis G N-terminal" evidence="2">
    <location>
        <begin position="55"/>
        <end position="134"/>
    </location>
</feature>
<dbReference type="Gene3D" id="3.40.50.11220">
    <property type="match status" value="1"/>
</dbReference>
<accession>K4LRP5</accession>
<proteinExistence type="predicted"/>